<dbReference type="AlphaFoldDB" id="A0A1U6HTB3"/>
<evidence type="ECO:0000256" key="3">
    <source>
        <dbReference type="RuleBase" id="RU361235"/>
    </source>
</evidence>
<comment type="similarity">
    <text evidence="1 3">Belongs to the type-B carboxylesterase/lipase family.</text>
</comment>
<accession>A0A1U6HTB3</accession>
<sequence>MRARHLATILAGLILGSTAVSAKPAIDPAPAAIVRTQSGALSGKDRPSGIRTYLGIPYAAAPVRDLRWRAPQPAPVWSGIRSAAEFGPQCFQPLRNATANSYAGAETMSEDCLYLNVWTKPGTKKAPVIVYIHGGAFYTGAGSFPIYDGETIAEHGAVFVNLNYRVGPLGFLALPELSAESAHGASGNYGLLDQIAALQWIKRNISEFGGDPDNIMIVGQSAGSMSVLTLQASPLAKGLFQRAVGMSGAMIAGAITMPSLAEAEEAGSKLEGVWKAANLLQLRAMPADRLVVPRVPGGPSTGPAIDGYVLPAPITEIFKRGQQADVPLMLGFTRDEALGGMGPVEGLTEYMAKAQAQYGDRATKFLELYRATNDAEAKAQSRLADRDNTVALGMFAWASLQKAHGHAPVFAYEFARPHSFAPGVVFSDLDPASAGAYHTSEVPFWLGTLDSFNRYRHTRDWTAKDRQIGEKMVTALIAFARTGSPNAPGAVFPQFDAGMPRLTMIADDLRPAPWPARERLLFFDTSNTISNP</sequence>
<dbReference type="GO" id="GO:0016787">
    <property type="term" value="F:hydrolase activity"/>
    <property type="evidence" value="ECO:0007669"/>
    <property type="project" value="UniProtKB-KW"/>
</dbReference>
<feature type="domain" description="Carboxylesterase type B" evidence="4">
    <location>
        <begin position="32"/>
        <end position="495"/>
    </location>
</feature>
<dbReference type="Pfam" id="PF00135">
    <property type="entry name" value="COesterase"/>
    <property type="match status" value="1"/>
</dbReference>
<name>A0A1U6HTB3_9SPHN</name>
<feature type="chain" id="PRO_5011816710" description="Carboxylic ester hydrolase" evidence="3">
    <location>
        <begin position="23"/>
        <end position="532"/>
    </location>
</feature>
<evidence type="ECO:0000256" key="2">
    <source>
        <dbReference type="ARBA" id="ARBA00022801"/>
    </source>
</evidence>
<dbReference type="InterPro" id="IPR002018">
    <property type="entry name" value="CarbesteraseB"/>
</dbReference>
<dbReference type="PROSITE" id="PS00122">
    <property type="entry name" value="CARBOXYLESTERASE_B_1"/>
    <property type="match status" value="1"/>
</dbReference>
<protein>
    <recommendedName>
        <fullName evidence="3">Carboxylic ester hydrolase</fullName>
        <ecNumber evidence="3">3.1.1.-</ecNumber>
    </recommendedName>
</protein>
<keyword evidence="2 3" id="KW-0378">Hydrolase</keyword>
<keyword evidence="3" id="KW-0732">Signal</keyword>
<evidence type="ECO:0000313" key="5">
    <source>
        <dbReference type="EMBL" id="SLJ99050.1"/>
    </source>
</evidence>
<evidence type="ECO:0000256" key="1">
    <source>
        <dbReference type="ARBA" id="ARBA00005964"/>
    </source>
</evidence>
<dbReference type="PANTHER" id="PTHR11559">
    <property type="entry name" value="CARBOXYLESTERASE"/>
    <property type="match status" value="1"/>
</dbReference>
<dbReference type="EC" id="3.1.1.-" evidence="3"/>
<dbReference type="Gene3D" id="3.40.50.1820">
    <property type="entry name" value="alpha/beta hydrolase"/>
    <property type="match status" value="1"/>
</dbReference>
<gene>
    <name evidence="5" type="ORF">SAMN06295987_10330</name>
</gene>
<dbReference type="STRING" id="428990.SAMN06295987_10330"/>
<dbReference type="EMBL" id="FVZE01000003">
    <property type="protein sequence ID" value="SLJ99050.1"/>
    <property type="molecule type" value="Genomic_DNA"/>
</dbReference>
<dbReference type="InterPro" id="IPR019826">
    <property type="entry name" value="Carboxylesterase_B_AS"/>
</dbReference>
<organism evidence="5 6">
    <name type="scientific">Novosphingobium mathurense</name>
    <dbReference type="NCBI Taxonomy" id="428990"/>
    <lineage>
        <taxon>Bacteria</taxon>
        <taxon>Pseudomonadati</taxon>
        <taxon>Pseudomonadota</taxon>
        <taxon>Alphaproteobacteria</taxon>
        <taxon>Sphingomonadales</taxon>
        <taxon>Sphingomonadaceae</taxon>
        <taxon>Novosphingobium</taxon>
    </lineage>
</organism>
<proteinExistence type="inferred from homology"/>
<dbReference type="InterPro" id="IPR029058">
    <property type="entry name" value="AB_hydrolase_fold"/>
</dbReference>
<evidence type="ECO:0000313" key="6">
    <source>
        <dbReference type="Proteomes" id="UP000190989"/>
    </source>
</evidence>
<reference evidence="6" key="1">
    <citation type="submission" date="2017-02" db="EMBL/GenBank/DDBJ databases">
        <authorList>
            <person name="Varghese N."/>
            <person name="Submissions S."/>
        </authorList>
    </citation>
    <scope>NUCLEOTIDE SEQUENCE [LARGE SCALE GENOMIC DNA]</scope>
    <source>
        <strain evidence="6">SM117</strain>
    </source>
</reference>
<evidence type="ECO:0000259" key="4">
    <source>
        <dbReference type="Pfam" id="PF00135"/>
    </source>
</evidence>
<feature type="signal peptide" evidence="3">
    <location>
        <begin position="1"/>
        <end position="22"/>
    </location>
</feature>
<dbReference type="InterPro" id="IPR050309">
    <property type="entry name" value="Type-B_Carboxylest/Lipase"/>
</dbReference>
<dbReference type="Proteomes" id="UP000190989">
    <property type="component" value="Unassembled WGS sequence"/>
</dbReference>
<dbReference type="SUPFAM" id="SSF53474">
    <property type="entry name" value="alpha/beta-Hydrolases"/>
    <property type="match status" value="1"/>
</dbReference>
<keyword evidence="6" id="KW-1185">Reference proteome</keyword>